<evidence type="ECO:0000313" key="4">
    <source>
        <dbReference type="EMBL" id="QMT98807.1"/>
    </source>
</evidence>
<dbReference type="PROSITE" id="PS51257">
    <property type="entry name" value="PROKAR_LIPOPROTEIN"/>
    <property type="match status" value="1"/>
</dbReference>
<organism evidence="4 5">
    <name type="scientific">Mycoplasma tullyi</name>
    <dbReference type="NCBI Taxonomy" id="1612150"/>
    <lineage>
        <taxon>Bacteria</taxon>
        <taxon>Bacillati</taxon>
        <taxon>Mycoplasmatota</taxon>
        <taxon>Mollicutes</taxon>
        <taxon>Mycoplasmataceae</taxon>
        <taxon>Mycoplasma</taxon>
    </lineage>
</organism>
<dbReference type="AlphaFoldDB" id="A0A7D7UBX9"/>
<evidence type="ECO:0000256" key="2">
    <source>
        <dbReference type="SAM" id="SignalP"/>
    </source>
</evidence>
<keyword evidence="5" id="KW-1185">Reference proteome</keyword>
<dbReference type="Gene3D" id="2.60.120.260">
    <property type="entry name" value="Galactose-binding domain-like"/>
    <property type="match status" value="1"/>
</dbReference>
<dbReference type="Proteomes" id="UP000514704">
    <property type="component" value="Chromosome"/>
</dbReference>
<dbReference type="EMBL" id="CP059674">
    <property type="protein sequence ID" value="QMT98807.1"/>
    <property type="molecule type" value="Genomic_DNA"/>
</dbReference>
<proteinExistence type="predicted"/>
<dbReference type="KEGG" id="mtuy:H3143_01630"/>
<feature type="compositionally biased region" description="Polar residues" evidence="1">
    <location>
        <begin position="35"/>
        <end position="51"/>
    </location>
</feature>
<reference evidence="4 5" key="1">
    <citation type="journal article" date="2017" name="Int. J. Syst. Evol. Microbiol.">
        <title>Mycoplasma tullyi sp. nov., isolated from penguins of the genus Spheniscus.</title>
        <authorList>
            <person name="Yavari C.A."/>
            <person name="Ramirez A.S."/>
            <person name="Nicholas R.A.J."/>
            <person name="Radford A.D."/>
            <person name="Darby A.C."/>
            <person name="Bradbury J.M."/>
        </authorList>
    </citation>
    <scope>NUCLEOTIDE SEQUENCE [LARGE SCALE GENOMIC DNA]</scope>
    <source>
        <strain evidence="4 5">56A97T</strain>
    </source>
</reference>
<accession>A0A7D7UBX9</accession>
<gene>
    <name evidence="4" type="ORF">H3143_01630</name>
</gene>
<evidence type="ECO:0000259" key="3">
    <source>
        <dbReference type="Pfam" id="PF05692"/>
    </source>
</evidence>
<evidence type="ECO:0000313" key="5">
    <source>
        <dbReference type="Proteomes" id="UP000514704"/>
    </source>
</evidence>
<feature type="region of interest" description="Disordered" evidence="1">
    <location>
        <begin position="35"/>
        <end position="102"/>
    </location>
</feature>
<keyword evidence="2" id="KW-0732">Signal</keyword>
<feature type="chain" id="PRO_5028264165" evidence="2">
    <location>
        <begin position="28"/>
        <end position="673"/>
    </location>
</feature>
<dbReference type="Pfam" id="PF07554">
    <property type="entry name" value="FIVAR"/>
    <property type="match status" value="2"/>
</dbReference>
<feature type="signal peptide" evidence="2">
    <location>
        <begin position="1"/>
        <end position="27"/>
    </location>
</feature>
<feature type="compositionally biased region" description="Low complexity" evidence="1">
    <location>
        <begin position="57"/>
        <end position="99"/>
    </location>
</feature>
<sequence length="673" mass="73152">MKKNKLTKVISLLGVSSLLSLSISSCTSIDQVVTKRSTQPTNTQPNVNKQPSKPVENSNNNANDNSNNDNNSNNNNSNLNENNIISNNNDDNNNGGNTNPETLALQNAKTSLKTLIDAQSDELKTYADYAKIKQELTDAYTSASDVNNKEDSTVEDVKTAETTLQNAIDKAKSDKSEFDSANQPLVTAYNELKTTLQSNTNVLERLSQDQYINIRNKVSEVFNIGADITTKSLDSLSDFNLAAENITKANTDITEVVTKLSEWMGNADKFNDFKKKVLSKDQLTAGTGANNNQEQPTNWSFAAFSVDLPNSNNLQNLSFSQRKVWMNNMGTTSLVSSPVSSTDVSWIYKFAGDGAKYTLRFDYYGPSTGYLYFPYKLVKNSDANNIALQYKLNDATEQTSIIFGNEENASGPAPTVDNINVAKVTIPNLNFGSNTIEFSVPTTKIAPMIGNMYLTSNAGSESKIHDQIFGNANNTNDTQTSVSVNLLKGYGLTAGWSTYIGEFPGLTRTGETPADSNADEPNYLVGYIAGPAARRISTNTGAVTTPSASTTRRTLTIYVNAPMAGDYYFNGTYISTDRETRSLKFESKETTNSVTINVRATQNFTSLEKFNTGDMSSNVVTNGMKRTIHFDKGINKIVVSGGSKDTPFIGNLTFTLNSTPASNAGGMETNPSA</sequence>
<dbReference type="Pfam" id="PF05692">
    <property type="entry name" value="Myco_haema"/>
    <property type="match status" value="1"/>
</dbReference>
<evidence type="ECO:0000256" key="1">
    <source>
        <dbReference type="SAM" id="MobiDB-lite"/>
    </source>
</evidence>
<name>A0A7D7UBX9_9MOLU</name>
<dbReference type="RefSeq" id="WP_182079080.1">
    <property type="nucleotide sequence ID" value="NZ_CP059674.1"/>
</dbReference>
<protein>
    <submittedName>
        <fullName evidence="4">FIVAR domain-containing protein</fullName>
    </submittedName>
</protein>
<feature type="domain" description="Haemagglutinin Mycoplasma" evidence="3">
    <location>
        <begin position="406"/>
        <end position="657"/>
    </location>
</feature>
<dbReference type="InterPro" id="IPR008692">
    <property type="entry name" value="Hemogglutn_Mycoplasma"/>
</dbReference>